<keyword evidence="3" id="KW-1185">Reference proteome</keyword>
<evidence type="ECO:0000256" key="1">
    <source>
        <dbReference type="SAM" id="SignalP"/>
    </source>
</evidence>
<sequence length="75" mass="8393">MGVRNSPCFFFMLSVFFLCFSLNIHLSFGADTISANHSLYGNQTIVSSEGGNFELGFFRPDLLWMFRGKLSNSLG</sequence>
<evidence type="ECO:0008006" key="4">
    <source>
        <dbReference type="Google" id="ProtNLM"/>
    </source>
</evidence>
<proteinExistence type="predicted"/>
<gene>
    <name evidence="2" type="ORF">F0562_010926</name>
</gene>
<protein>
    <recommendedName>
        <fullName evidence="4">Legume lectin domain-containing protein</fullName>
    </recommendedName>
</protein>
<feature type="signal peptide" evidence="1">
    <location>
        <begin position="1"/>
        <end position="29"/>
    </location>
</feature>
<keyword evidence="1" id="KW-0732">Signal</keyword>
<dbReference type="EMBL" id="CM018047">
    <property type="protein sequence ID" value="KAA8524503.1"/>
    <property type="molecule type" value="Genomic_DNA"/>
</dbReference>
<dbReference type="OrthoDB" id="10507416at2759"/>
<dbReference type="AlphaFoldDB" id="A0A5J5A0F7"/>
<evidence type="ECO:0000313" key="2">
    <source>
        <dbReference type="EMBL" id="KAA8524503.1"/>
    </source>
</evidence>
<dbReference type="Proteomes" id="UP000325577">
    <property type="component" value="Linkage Group LG4"/>
</dbReference>
<feature type="chain" id="PRO_5023918440" description="Legume lectin domain-containing protein" evidence="1">
    <location>
        <begin position="30"/>
        <end position="75"/>
    </location>
</feature>
<evidence type="ECO:0000313" key="3">
    <source>
        <dbReference type="Proteomes" id="UP000325577"/>
    </source>
</evidence>
<accession>A0A5J5A0F7</accession>
<name>A0A5J5A0F7_9ASTE</name>
<organism evidence="2 3">
    <name type="scientific">Nyssa sinensis</name>
    <dbReference type="NCBI Taxonomy" id="561372"/>
    <lineage>
        <taxon>Eukaryota</taxon>
        <taxon>Viridiplantae</taxon>
        <taxon>Streptophyta</taxon>
        <taxon>Embryophyta</taxon>
        <taxon>Tracheophyta</taxon>
        <taxon>Spermatophyta</taxon>
        <taxon>Magnoliopsida</taxon>
        <taxon>eudicotyledons</taxon>
        <taxon>Gunneridae</taxon>
        <taxon>Pentapetalae</taxon>
        <taxon>asterids</taxon>
        <taxon>Cornales</taxon>
        <taxon>Nyssaceae</taxon>
        <taxon>Nyssa</taxon>
    </lineage>
</organism>
<reference evidence="2 3" key="1">
    <citation type="submission" date="2019-09" db="EMBL/GenBank/DDBJ databases">
        <title>A chromosome-level genome assembly of the Chinese tupelo Nyssa sinensis.</title>
        <authorList>
            <person name="Yang X."/>
            <person name="Kang M."/>
            <person name="Yang Y."/>
            <person name="Xiong H."/>
            <person name="Wang M."/>
            <person name="Zhang Z."/>
            <person name="Wang Z."/>
            <person name="Wu H."/>
            <person name="Ma T."/>
            <person name="Liu J."/>
            <person name="Xi Z."/>
        </authorList>
    </citation>
    <scope>NUCLEOTIDE SEQUENCE [LARGE SCALE GENOMIC DNA]</scope>
    <source>
        <strain evidence="2">J267</strain>
        <tissue evidence="2">Leaf</tissue>
    </source>
</reference>